<dbReference type="AlphaFoldDB" id="A0A1Q9CTH0"/>
<evidence type="ECO:0000313" key="2">
    <source>
        <dbReference type="Proteomes" id="UP000186817"/>
    </source>
</evidence>
<accession>A0A1Q9CTH0</accession>
<name>A0A1Q9CTH0_SYMMI</name>
<dbReference type="Proteomes" id="UP000186817">
    <property type="component" value="Unassembled WGS sequence"/>
</dbReference>
<reference evidence="1 2" key="1">
    <citation type="submission" date="2016-02" db="EMBL/GenBank/DDBJ databases">
        <title>Genome analysis of coral dinoflagellate symbionts highlights evolutionary adaptations to a symbiotic lifestyle.</title>
        <authorList>
            <person name="Aranda M."/>
            <person name="Li Y."/>
            <person name="Liew Y.J."/>
            <person name="Baumgarten S."/>
            <person name="Simakov O."/>
            <person name="Wilson M."/>
            <person name="Piel J."/>
            <person name="Ashoor H."/>
            <person name="Bougouffa S."/>
            <person name="Bajic V.B."/>
            <person name="Ryu T."/>
            <person name="Ravasi T."/>
            <person name="Bayer T."/>
            <person name="Micklem G."/>
            <person name="Kim H."/>
            <person name="Bhak J."/>
            <person name="Lajeunesse T.C."/>
            <person name="Voolstra C.R."/>
        </authorList>
    </citation>
    <scope>NUCLEOTIDE SEQUENCE [LARGE SCALE GENOMIC DNA]</scope>
    <source>
        <strain evidence="1 2">CCMP2467</strain>
    </source>
</reference>
<protein>
    <submittedName>
        <fullName evidence="1">Uncharacterized protein</fullName>
    </submittedName>
</protein>
<organism evidence="1 2">
    <name type="scientific">Symbiodinium microadriaticum</name>
    <name type="common">Dinoflagellate</name>
    <name type="synonym">Zooxanthella microadriatica</name>
    <dbReference type="NCBI Taxonomy" id="2951"/>
    <lineage>
        <taxon>Eukaryota</taxon>
        <taxon>Sar</taxon>
        <taxon>Alveolata</taxon>
        <taxon>Dinophyceae</taxon>
        <taxon>Suessiales</taxon>
        <taxon>Symbiodiniaceae</taxon>
        <taxon>Symbiodinium</taxon>
    </lineage>
</organism>
<gene>
    <name evidence="1" type="ORF">AK812_SmicGene32700</name>
</gene>
<comment type="caution">
    <text evidence="1">The sequence shown here is derived from an EMBL/GenBank/DDBJ whole genome shotgun (WGS) entry which is preliminary data.</text>
</comment>
<sequence>MSATTPSSVLVQLVSGSTFYKWLWQQFQVMALRACEKLEWPRRSLKMELSLRRKCPENLVHFHLAITDANRRHRLSNENGFWTFMGAQPHVQPVLGKGRYLTRALDAGHYYCQAPKIGSVHVATNYVAYRDFTVELQTIFNLWRRHKLENSVAKSELMTARGRGTRNYLAEIQHHEAWQQARRDAAVKALLETWMPWKPSRIVPAVVEWMQLVATVGTRARFPFLVLVGPSQYGKTEYARRLWDAARTLVLSCESIRQPNLKCFQRQVHTCIVFDEGSEEMVLSNRQLFQAGLNECMLAQSNCQEHCYSVWLYGIALVISTNTWLGEDPWLAKNAVVVRVDEPLWHDPPALCA</sequence>
<keyword evidence="2" id="KW-1185">Reference proteome</keyword>
<proteinExistence type="predicted"/>
<evidence type="ECO:0000313" key="1">
    <source>
        <dbReference type="EMBL" id="OLP86220.1"/>
    </source>
</evidence>
<dbReference type="EMBL" id="LSRX01000928">
    <property type="protein sequence ID" value="OLP86220.1"/>
    <property type="molecule type" value="Genomic_DNA"/>
</dbReference>
<dbReference type="OrthoDB" id="419133at2759"/>